<proteinExistence type="predicted"/>
<evidence type="ECO:0000313" key="7">
    <source>
        <dbReference type="EMBL" id="SMF63927.1"/>
    </source>
</evidence>
<name>A0A1Y6CHZ6_9PROT</name>
<protein>
    <recommendedName>
        <fullName evidence="9">Lysylphosphatidylglycerol synthase TM region</fullName>
    </recommendedName>
</protein>
<evidence type="ECO:0008006" key="9">
    <source>
        <dbReference type="Google" id="ProtNLM"/>
    </source>
</evidence>
<dbReference type="Pfam" id="PF03706">
    <property type="entry name" value="LPG_synthase_TM"/>
    <property type="match status" value="1"/>
</dbReference>
<keyword evidence="3 6" id="KW-0812">Transmembrane</keyword>
<comment type="subcellular location">
    <subcellularLocation>
        <location evidence="1">Cell membrane</location>
        <topology evidence="1">Multi-pass membrane protein</topology>
    </subcellularLocation>
</comment>
<dbReference type="STRING" id="560819.SAMN05428998_12515"/>
<dbReference type="AlphaFoldDB" id="A0A1Y6CHZ6"/>
<dbReference type="RefSeq" id="WP_159460307.1">
    <property type="nucleotide sequence ID" value="NZ_FWZX01000025.1"/>
</dbReference>
<sequence length="325" mass="34090">MTGAPAGQAEPLSRRRYGRVALVFAAFLLVFGVAAAAFDPAALAERLASLSPGLVAALLGLSLVNYAVRLARWRLFSKPMRARAPFAEDAVTYLASFALTATPGKAGELLRIWLLKRRCGLPYARTLPVFLADRLCDLLALTILSFGGLGWVVGGRIAVPVAAVLAGSILLLFLRPAPLIALVGTLYGRFRRAPRHFAQARRALRQGARLRRPGLWLAGIALGLLGWGCEGTGLWLVLQALGSPVALVDAAAIFALSLVAGVVSLLPGGLGGTEAGMVGLLLLRGVPTATALAATLTVRLATLWFAVALGLVFLPVALRGGPRRR</sequence>
<dbReference type="GO" id="GO:0005886">
    <property type="term" value="C:plasma membrane"/>
    <property type="evidence" value="ECO:0007669"/>
    <property type="project" value="UniProtKB-SubCell"/>
</dbReference>
<keyword evidence="4 6" id="KW-1133">Transmembrane helix</keyword>
<evidence type="ECO:0000256" key="1">
    <source>
        <dbReference type="ARBA" id="ARBA00004651"/>
    </source>
</evidence>
<dbReference type="EMBL" id="FWZX01000025">
    <property type="protein sequence ID" value="SMF63927.1"/>
    <property type="molecule type" value="Genomic_DNA"/>
</dbReference>
<organism evidence="7 8">
    <name type="scientific">Tistlia consotensis USBA 355</name>
    <dbReference type="NCBI Taxonomy" id="560819"/>
    <lineage>
        <taxon>Bacteria</taxon>
        <taxon>Pseudomonadati</taxon>
        <taxon>Pseudomonadota</taxon>
        <taxon>Alphaproteobacteria</taxon>
        <taxon>Rhodospirillales</taxon>
        <taxon>Rhodovibrionaceae</taxon>
        <taxon>Tistlia</taxon>
    </lineage>
</organism>
<feature type="transmembrane region" description="Helical" evidence="6">
    <location>
        <begin position="50"/>
        <end position="71"/>
    </location>
</feature>
<reference evidence="7 8" key="1">
    <citation type="submission" date="2017-04" db="EMBL/GenBank/DDBJ databases">
        <authorList>
            <person name="Afonso C.L."/>
            <person name="Miller P.J."/>
            <person name="Scott M.A."/>
            <person name="Spackman E."/>
            <person name="Goraichik I."/>
            <person name="Dimitrov K.M."/>
            <person name="Suarez D.L."/>
            <person name="Swayne D.E."/>
        </authorList>
    </citation>
    <scope>NUCLEOTIDE SEQUENCE [LARGE SCALE GENOMIC DNA]</scope>
    <source>
        <strain evidence="7 8">USBA 355</strain>
    </source>
</reference>
<gene>
    <name evidence="7" type="ORF">SAMN05428998_12515</name>
</gene>
<dbReference type="InterPro" id="IPR022791">
    <property type="entry name" value="L-PG_synthase/AglD"/>
</dbReference>
<dbReference type="PANTHER" id="PTHR39087:SF2">
    <property type="entry name" value="UPF0104 MEMBRANE PROTEIN MJ1595"/>
    <property type="match status" value="1"/>
</dbReference>
<dbReference type="PANTHER" id="PTHR39087">
    <property type="entry name" value="UPF0104 MEMBRANE PROTEIN MJ1595"/>
    <property type="match status" value="1"/>
</dbReference>
<feature type="transmembrane region" description="Helical" evidence="6">
    <location>
        <begin position="302"/>
        <end position="321"/>
    </location>
</feature>
<keyword evidence="5 6" id="KW-0472">Membrane</keyword>
<evidence type="ECO:0000256" key="5">
    <source>
        <dbReference type="ARBA" id="ARBA00023136"/>
    </source>
</evidence>
<evidence type="ECO:0000256" key="4">
    <source>
        <dbReference type="ARBA" id="ARBA00022989"/>
    </source>
</evidence>
<feature type="transmembrane region" description="Helical" evidence="6">
    <location>
        <begin position="215"/>
        <end position="238"/>
    </location>
</feature>
<evidence type="ECO:0000256" key="6">
    <source>
        <dbReference type="SAM" id="Phobius"/>
    </source>
</evidence>
<dbReference type="Proteomes" id="UP000192917">
    <property type="component" value="Unassembled WGS sequence"/>
</dbReference>
<evidence type="ECO:0000313" key="8">
    <source>
        <dbReference type="Proteomes" id="UP000192917"/>
    </source>
</evidence>
<keyword evidence="8" id="KW-1185">Reference proteome</keyword>
<accession>A0A1Y6CHZ6</accession>
<dbReference type="NCBIfam" id="TIGR00374">
    <property type="entry name" value="flippase-like domain"/>
    <property type="match status" value="1"/>
</dbReference>
<evidence type="ECO:0000256" key="3">
    <source>
        <dbReference type="ARBA" id="ARBA00022692"/>
    </source>
</evidence>
<keyword evidence="2" id="KW-1003">Cell membrane</keyword>
<feature type="transmembrane region" description="Helical" evidence="6">
    <location>
        <begin position="135"/>
        <end position="153"/>
    </location>
</feature>
<evidence type="ECO:0000256" key="2">
    <source>
        <dbReference type="ARBA" id="ARBA00022475"/>
    </source>
</evidence>
<feature type="transmembrane region" description="Helical" evidence="6">
    <location>
        <begin position="20"/>
        <end position="38"/>
    </location>
</feature>
<feature type="transmembrane region" description="Helical" evidence="6">
    <location>
        <begin position="159"/>
        <end position="187"/>
    </location>
</feature>
<feature type="transmembrane region" description="Helical" evidence="6">
    <location>
        <begin position="244"/>
        <end position="266"/>
    </location>
</feature>